<dbReference type="CDD" id="cd02440">
    <property type="entry name" value="AdoMet_MTases"/>
    <property type="match status" value="1"/>
</dbReference>
<dbReference type="GO" id="GO:0032259">
    <property type="term" value="P:methylation"/>
    <property type="evidence" value="ECO:0007669"/>
    <property type="project" value="UniProtKB-KW"/>
</dbReference>
<dbReference type="EMBL" id="FMZX01000014">
    <property type="protein sequence ID" value="SDD91462.1"/>
    <property type="molecule type" value="Genomic_DNA"/>
</dbReference>
<accession>A0A1G6YMB7</accession>
<evidence type="ECO:0000256" key="1">
    <source>
        <dbReference type="ARBA" id="ARBA00022603"/>
    </source>
</evidence>
<keyword evidence="4" id="KW-1185">Reference proteome</keyword>
<dbReference type="AlphaFoldDB" id="A0A1G6YMB7"/>
<sequence>MTNPDPMRVFDRRLVRLRRDRAAATVGQVAPVLEEAAERLLDRLDDITRRFSRALDLGGRGVVAPRLRARGIPFVVSMDLSARMAAGAGGLAVAGDEEALPFAPESFDLIVANLSLHWVNDLPGALVQIRRALRPDGLFLASLPGLGTLQELREALAGAESALRGGLSPRVSPFPELRDLAGLLQRTGFALPVADGEALPLRYRTPLGLLQDLRAAGEANAALARDSRTPPRALLPMALAALPQDETGVPASFRLLMMTGWAPHESQSKAARPGSANARLAEVLGVEERSAGERAGH</sequence>
<keyword evidence="1 3" id="KW-0489">Methyltransferase</keyword>
<keyword evidence="2 3" id="KW-0808">Transferase</keyword>
<dbReference type="STRING" id="938405.SAMN02927895_04009"/>
<gene>
    <name evidence="3" type="ORF">SAMN04487779_1014110</name>
</gene>
<evidence type="ECO:0000256" key="2">
    <source>
        <dbReference type="ARBA" id="ARBA00022679"/>
    </source>
</evidence>
<evidence type="ECO:0000313" key="3">
    <source>
        <dbReference type="EMBL" id="SDD91462.1"/>
    </source>
</evidence>
<dbReference type="OrthoDB" id="9793723at2"/>
<reference evidence="3 4" key="1">
    <citation type="submission" date="2016-10" db="EMBL/GenBank/DDBJ databases">
        <authorList>
            <person name="de Groot N.N."/>
        </authorList>
    </citation>
    <scope>NUCLEOTIDE SEQUENCE [LARGE SCALE GENOMIC DNA]</scope>
    <source>
        <strain evidence="3 4">CPCC 100156</strain>
    </source>
</reference>
<dbReference type="Proteomes" id="UP000198925">
    <property type="component" value="Unassembled WGS sequence"/>
</dbReference>
<dbReference type="SUPFAM" id="SSF53335">
    <property type="entry name" value="S-adenosyl-L-methionine-dependent methyltransferases"/>
    <property type="match status" value="1"/>
</dbReference>
<dbReference type="Gene3D" id="3.40.50.150">
    <property type="entry name" value="Vaccinia Virus protein VP39"/>
    <property type="match status" value="1"/>
</dbReference>
<dbReference type="PANTHER" id="PTHR13090">
    <property type="entry name" value="ARGININE-HYDROXYLASE NDUFAF5, MITOCHONDRIAL"/>
    <property type="match status" value="1"/>
</dbReference>
<dbReference type="PANTHER" id="PTHR13090:SF1">
    <property type="entry name" value="ARGININE-HYDROXYLASE NDUFAF5, MITOCHONDRIAL"/>
    <property type="match status" value="1"/>
</dbReference>
<dbReference type="InterPro" id="IPR050602">
    <property type="entry name" value="Malonyl-ACP_OMT"/>
</dbReference>
<proteinExistence type="predicted"/>
<protein>
    <submittedName>
        <fullName evidence="3">Methyltransferase domain-containing protein</fullName>
    </submittedName>
</protein>
<dbReference type="GO" id="GO:0008168">
    <property type="term" value="F:methyltransferase activity"/>
    <property type="evidence" value="ECO:0007669"/>
    <property type="project" value="UniProtKB-KW"/>
</dbReference>
<dbReference type="Pfam" id="PF13489">
    <property type="entry name" value="Methyltransf_23"/>
    <property type="match status" value="1"/>
</dbReference>
<dbReference type="RefSeq" id="WP_090567370.1">
    <property type="nucleotide sequence ID" value="NZ_FMZX01000014.1"/>
</dbReference>
<organism evidence="3 4">
    <name type="scientific">Belnapia rosea</name>
    <dbReference type="NCBI Taxonomy" id="938405"/>
    <lineage>
        <taxon>Bacteria</taxon>
        <taxon>Pseudomonadati</taxon>
        <taxon>Pseudomonadota</taxon>
        <taxon>Alphaproteobacteria</taxon>
        <taxon>Acetobacterales</taxon>
        <taxon>Roseomonadaceae</taxon>
        <taxon>Belnapia</taxon>
    </lineage>
</organism>
<name>A0A1G6YMB7_9PROT</name>
<dbReference type="InterPro" id="IPR029063">
    <property type="entry name" value="SAM-dependent_MTases_sf"/>
</dbReference>
<evidence type="ECO:0000313" key="4">
    <source>
        <dbReference type="Proteomes" id="UP000198925"/>
    </source>
</evidence>